<keyword evidence="1" id="KW-0472">Membrane</keyword>
<protein>
    <submittedName>
        <fullName evidence="2">Uncharacterized protein</fullName>
    </submittedName>
</protein>
<keyword evidence="1" id="KW-1133">Transmembrane helix</keyword>
<reference evidence="2 3" key="1">
    <citation type="submission" date="2021-05" db="EMBL/GenBank/DDBJ databases">
        <title>Novel species in genus Arthrobacter.</title>
        <authorList>
            <person name="Zhang G."/>
        </authorList>
    </citation>
    <scope>NUCLEOTIDE SEQUENCE [LARGE SCALE GENOMIC DNA]</scope>
    <source>
        <strain evidence="3">zg-ZUI227</strain>
    </source>
</reference>
<proteinExistence type="predicted"/>
<evidence type="ECO:0000313" key="3">
    <source>
        <dbReference type="Proteomes" id="UP000676885"/>
    </source>
</evidence>
<dbReference type="EMBL" id="CP076022">
    <property type="protein sequence ID" value="QWC10276.1"/>
    <property type="molecule type" value="Genomic_DNA"/>
</dbReference>
<evidence type="ECO:0000256" key="1">
    <source>
        <dbReference type="SAM" id="Phobius"/>
    </source>
</evidence>
<dbReference type="AlphaFoldDB" id="A0A975M5E6"/>
<dbReference type="Proteomes" id="UP000676885">
    <property type="component" value="Chromosome"/>
</dbReference>
<feature type="transmembrane region" description="Helical" evidence="1">
    <location>
        <begin position="20"/>
        <end position="45"/>
    </location>
</feature>
<sequence length="59" mass="6476">MSKSSNPAARLFHAVVAFDWYMYAVLLVLSAIMITVGMIFGLMLAADMPAMSPYFPMNA</sequence>
<accession>A0A975M5E6</accession>
<organism evidence="2 3">
    <name type="scientific">Arthrobacter jiangjiafuii</name>
    <dbReference type="NCBI Taxonomy" id="2817475"/>
    <lineage>
        <taxon>Bacteria</taxon>
        <taxon>Bacillati</taxon>
        <taxon>Actinomycetota</taxon>
        <taxon>Actinomycetes</taxon>
        <taxon>Micrococcales</taxon>
        <taxon>Micrococcaceae</taxon>
        <taxon>Arthrobacter</taxon>
    </lineage>
</organism>
<keyword evidence="1" id="KW-0812">Transmembrane</keyword>
<name>A0A975M5E6_9MICC</name>
<keyword evidence="3" id="KW-1185">Reference proteome</keyword>
<dbReference type="KEGG" id="ajg:KKR91_01075"/>
<gene>
    <name evidence="2" type="ORF">KKR91_01075</name>
</gene>
<dbReference type="RefSeq" id="WP_210231532.1">
    <property type="nucleotide sequence ID" value="NZ_CP076022.1"/>
</dbReference>
<evidence type="ECO:0000313" key="2">
    <source>
        <dbReference type="EMBL" id="QWC10276.1"/>
    </source>
</evidence>